<feature type="transmembrane region" description="Helical" evidence="4">
    <location>
        <begin position="394"/>
        <end position="414"/>
    </location>
</feature>
<dbReference type="PANTHER" id="PTHR43630:SF1">
    <property type="entry name" value="POLY-BETA-1,6-N-ACETYL-D-GLUCOSAMINE SYNTHASE"/>
    <property type="match status" value="1"/>
</dbReference>
<evidence type="ECO:0000256" key="1">
    <source>
        <dbReference type="ARBA" id="ARBA00006739"/>
    </source>
</evidence>
<dbReference type="InterPro" id="IPR029044">
    <property type="entry name" value="Nucleotide-diphossugar_trans"/>
</dbReference>
<sequence length="442" mass="50433">MDAVLLQWQLLLTELGKADGGIRLLVSLLPAFLLLEVPLNLLVLLGVLRWFLRKPFELPPDNGYRPRVSCVITCYSEGRDVQSTLSSLCEQTYQGEIEMIPVVDGAAVNQTTMQAVRDFRVDRQLYPRRLLRPIAKWQRGGRVSSLNAGLAHCTGEIVMALDGDTSFDNDMVVNIVRHFADPDVPAVAGSLRVRNWKASLTTAMQALEYLLSIHMAKIGLSEWNLVNNVSGAFGAFRRSFLDKVGGWDTHTAEDLDITLRIKNYFGRQPLRIPFEPTAIGHTDAPTTFRQFLMQRLRWDGDLYFLYIRKHRHSFNPRLLGWPNFLMTLVSGFFFQLVLPFIIFGYLVVGLFVLPLPHYLALAGLIYLVYLGVTLLMYLAMLAMVSERPRQDLRLLPIVFLFPLFMLVMRCWSAVAMLNEALRRGHEESSMAPWWVLKKAKRF</sequence>
<dbReference type="Proteomes" id="UP000248146">
    <property type="component" value="Unassembled WGS sequence"/>
</dbReference>
<keyword evidence="4" id="KW-1133">Transmembrane helix</keyword>
<dbReference type="PANTHER" id="PTHR43630">
    <property type="entry name" value="POLY-BETA-1,6-N-ACETYL-D-GLUCOSAMINE SYNTHASE"/>
    <property type="match status" value="1"/>
</dbReference>
<feature type="transmembrane region" description="Helical" evidence="4">
    <location>
        <begin position="28"/>
        <end position="52"/>
    </location>
</feature>
<dbReference type="OrthoDB" id="276604at2"/>
<evidence type="ECO:0000256" key="3">
    <source>
        <dbReference type="ARBA" id="ARBA00022679"/>
    </source>
</evidence>
<protein>
    <submittedName>
        <fullName evidence="5">N-acetylglucosaminyltransferase</fullName>
    </submittedName>
</protein>
<keyword evidence="3 5" id="KW-0808">Transferase</keyword>
<keyword evidence="2 5" id="KW-0328">Glycosyltransferase</keyword>
<evidence type="ECO:0000256" key="2">
    <source>
        <dbReference type="ARBA" id="ARBA00022676"/>
    </source>
</evidence>
<dbReference type="GO" id="GO:0016757">
    <property type="term" value="F:glycosyltransferase activity"/>
    <property type="evidence" value="ECO:0007669"/>
    <property type="project" value="UniProtKB-KW"/>
</dbReference>
<dbReference type="RefSeq" id="WP_110680372.1">
    <property type="nucleotide sequence ID" value="NZ_CP154874.1"/>
</dbReference>
<dbReference type="Pfam" id="PF13641">
    <property type="entry name" value="Glyco_tranf_2_3"/>
    <property type="match status" value="1"/>
</dbReference>
<dbReference type="EMBL" id="QJRX01000001">
    <property type="protein sequence ID" value="PYC29222.1"/>
    <property type="molecule type" value="Genomic_DNA"/>
</dbReference>
<name>A0A2V4LHL2_AQUAC</name>
<reference evidence="5 6" key="1">
    <citation type="submission" date="2018-06" db="EMBL/GenBank/DDBJ databases">
        <title>Pseudomonas diversity within urban Lake Michigan freshwaters.</title>
        <authorList>
            <person name="Batrich M."/>
            <person name="Hatzopoulos T."/>
            <person name="Putonti C."/>
        </authorList>
    </citation>
    <scope>NUCLEOTIDE SEQUENCE [LARGE SCALE GENOMIC DNA]</scope>
    <source>
        <strain evidence="5 6">MB-090714</strain>
    </source>
</reference>
<dbReference type="Gene3D" id="3.90.550.10">
    <property type="entry name" value="Spore Coat Polysaccharide Biosynthesis Protein SpsA, Chain A"/>
    <property type="match status" value="1"/>
</dbReference>
<keyword evidence="4" id="KW-0472">Membrane</keyword>
<comment type="caution">
    <text evidence="5">The sequence shown here is derived from an EMBL/GenBank/DDBJ whole genome shotgun (WGS) entry which is preliminary data.</text>
</comment>
<evidence type="ECO:0000256" key="4">
    <source>
        <dbReference type="SAM" id="Phobius"/>
    </source>
</evidence>
<comment type="similarity">
    <text evidence="1">Belongs to the glycosyltransferase 2 family.</text>
</comment>
<evidence type="ECO:0000313" key="5">
    <source>
        <dbReference type="EMBL" id="PYC29222.1"/>
    </source>
</evidence>
<evidence type="ECO:0000313" key="6">
    <source>
        <dbReference type="Proteomes" id="UP000248146"/>
    </source>
</evidence>
<feature type="transmembrane region" description="Helical" evidence="4">
    <location>
        <begin position="358"/>
        <end position="382"/>
    </location>
</feature>
<gene>
    <name evidence="5" type="ORF">DMO17_00560</name>
</gene>
<keyword evidence="4" id="KW-0812">Transmembrane</keyword>
<proteinExistence type="inferred from homology"/>
<dbReference type="AlphaFoldDB" id="A0A2V4LHL2"/>
<dbReference type="CDD" id="cd06423">
    <property type="entry name" value="CESA_like"/>
    <property type="match status" value="1"/>
</dbReference>
<organism evidence="5 6">
    <name type="scientific">Aquipseudomonas alcaligenes</name>
    <name type="common">Pseudomonas alcaligenes</name>
    <dbReference type="NCBI Taxonomy" id="43263"/>
    <lineage>
        <taxon>Bacteria</taxon>
        <taxon>Pseudomonadati</taxon>
        <taxon>Pseudomonadota</taxon>
        <taxon>Gammaproteobacteria</taxon>
        <taxon>Pseudomonadales</taxon>
        <taxon>Pseudomonadaceae</taxon>
        <taxon>Aquipseudomonas</taxon>
    </lineage>
</organism>
<feature type="transmembrane region" description="Helical" evidence="4">
    <location>
        <begin position="318"/>
        <end position="346"/>
    </location>
</feature>
<accession>A0A2V4LHL2</accession>
<dbReference type="SUPFAM" id="SSF53448">
    <property type="entry name" value="Nucleotide-diphospho-sugar transferases"/>
    <property type="match status" value="1"/>
</dbReference>